<evidence type="ECO:0000313" key="1">
    <source>
        <dbReference type="EMBL" id="KAF0135138.1"/>
    </source>
</evidence>
<protein>
    <submittedName>
        <fullName evidence="1">Uncharacterized protein</fullName>
    </submittedName>
</protein>
<dbReference type="EMBL" id="WPAF01000002">
    <property type="protein sequence ID" value="KAF0135138.1"/>
    <property type="molecule type" value="Genomic_DNA"/>
</dbReference>
<organism evidence="1 2">
    <name type="scientific">Candidatus Saganbacteria bacterium</name>
    <dbReference type="NCBI Taxonomy" id="2575572"/>
    <lineage>
        <taxon>Bacteria</taxon>
        <taxon>Bacillati</taxon>
        <taxon>Saganbacteria</taxon>
    </lineage>
</organism>
<evidence type="ECO:0000313" key="2">
    <source>
        <dbReference type="Proteomes" id="UP000488506"/>
    </source>
</evidence>
<accession>A0A833NSN8</accession>
<name>A0A833NSN8_UNCSA</name>
<comment type="caution">
    <text evidence="1">The sequence shown here is derived from an EMBL/GenBank/DDBJ whole genome shotgun (WGS) entry which is preliminary data.</text>
</comment>
<dbReference type="AlphaFoldDB" id="A0A833NSN8"/>
<proteinExistence type="predicted"/>
<dbReference type="Proteomes" id="UP000488506">
    <property type="component" value="Unassembled WGS sequence"/>
</dbReference>
<gene>
    <name evidence="1" type="ORF">FD145_276</name>
</gene>
<reference evidence="1 2" key="1">
    <citation type="submission" date="2019-12" db="EMBL/GenBank/DDBJ databases">
        <authorList>
            <person name="Wolfe R."/>
            <person name="Danczak R."/>
            <person name="Wilkins M."/>
        </authorList>
    </citation>
    <scope>NUCLEOTIDE SEQUENCE [LARGE SCALE GENOMIC DNA]</scope>
    <source>
        <strain evidence="1">X2_MaxBin.013</strain>
    </source>
</reference>
<sequence length="163" mass="17600">MSEINGIQSIQSILYQTKTAANVDITKESEIVKAAKGGAYNNIEKAARAKGINLTDTPSQKFNMRSWMQNPYSGYPTLLANIARLLGDKKLSGSRPALITINGTLTNGGSKPIKKGATIDPYELKYAIIVRWAEKGNDTDGLDKVNSSADKAAIDAVWAKIVK</sequence>